<protein>
    <submittedName>
        <fullName evidence="1">Uncharacterized protein</fullName>
    </submittedName>
</protein>
<name>A0ACD3YQN2_FUSSC</name>
<dbReference type="EMBL" id="CP090031">
    <property type="protein sequence ID" value="UPK91294.1"/>
    <property type="molecule type" value="Genomic_DNA"/>
</dbReference>
<sequence length="760" mass="84319">MPATPSFSNSPTQMLSFRSLLFALLLFLARPSLAAHVQVQDCISASREALSSHPQFTPYGLSASLDERHNETRLQLIISGEYNDLKSCEEFRQQDASIELSLAALGGTSRYHGEILNSTCVSRLWTAQKILKRTQYFKVLFRIHHPAPLAAFELEVDIRGSDDLPVGCMNGFLTPDIGPTMQGISFWGPVITFVLVILAAGWREWSNLAQPLQDEEEGSVQRASNRSHLTRIADCLSYIQFIFFAGALSLNYPGFLQPIVSAASWSTLMLQRGIVIRHSVYFGIRDGIHEINGTFGGTSGLEHMIQVMGAPVTMGTWSNIATLAVVILICLFILIHIGQSLRWTRDWFRQARHWSLEDSVKDNHKATIWVALRVFLSYLLLPLTAWATYQIGMARFLPSYYTTLTVVAICLLILGCWWGLSSRSPQNMGYLLIDELHRQEADQVPSRTQDYYTLATFGFLVLRGSVIGGLQHFGTEQLFVLMACEVGQLGLATWAWSVSGLLSRATVVTVARLCVLLLCVGMVPDLASHKASSALGYIILMFHALFMIGMFLVPSTYDLVQFAIAAANKKTSPEQLDKDEDQERPQVFGLRQLSRRPTTVTNLSVRGLVVDHERNSSLSSKAPSVCSPRASSFGPEPVSPELLRTYFRSSRPERSSSNLLERNHQFKALGRSTPESIAESTSESSSSGSSGGEGGLQPGEVSPAWQMASPSNPNVDYSFREADLYYVKPRRVSFRQASPTSSDDSGRPVSFVSKIRFWSR</sequence>
<gene>
    <name evidence="1" type="ORF">LCI18_002229</name>
</gene>
<accession>A0ACD3YQN2</accession>
<keyword evidence="2" id="KW-1185">Reference proteome</keyword>
<proteinExistence type="predicted"/>
<dbReference type="Proteomes" id="UP000830768">
    <property type="component" value="Chromosome 2"/>
</dbReference>
<organism evidence="1 2">
    <name type="scientific">Fusarium solani subsp. cucurbitae</name>
    <name type="common">Neocosmosporum cucurbitae</name>
    <dbReference type="NCBI Taxonomy" id="2747967"/>
    <lineage>
        <taxon>Eukaryota</taxon>
        <taxon>Fungi</taxon>
        <taxon>Dikarya</taxon>
        <taxon>Ascomycota</taxon>
        <taxon>Pezizomycotina</taxon>
        <taxon>Sordariomycetes</taxon>
        <taxon>Hypocreomycetidae</taxon>
        <taxon>Hypocreales</taxon>
        <taxon>Nectriaceae</taxon>
        <taxon>Fusarium</taxon>
        <taxon>Fusarium solani species complex</taxon>
    </lineage>
</organism>
<evidence type="ECO:0000313" key="2">
    <source>
        <dbReference type="Proteomes" id="UP000830768"/>
    </source>
</evidence>
<reference evidence="1" key="1">
    <citation type="submission" date="2021-11" db="EMBL/GenBank/DDBJ databases">
        <title>Fusarium solani-melongenae Genome sequencing and assembly.</title>
        <authorList>
            <person name="Xie S."/>
            <person name="Huang L."/>
            <person name="Zhang X."/>
        </authorList>
    </citation>
    <scope>NUCLEOTIDE SEQUENCE</scope>
    <source>
        <strain evidence="1">CRI 24-3</strain>
    </source>
</reference>
<evidence type="ECO:0000313" key="1">
    <source>
        <dbReference type="EMBL" id="UPK91294.1"/>
    </source>
</evidence>